<geneLocation type="plastid" evidence="11"/>
<reference evidence="12" key="1">
    <citation type="journal article" date="2016" name="BMC Biol.">
        <title>Parallel evolution of highly conserved plastid genome architecture in red seaweeds and seed plants.</title>
        <authorList>
            <person name="Lee J."/>
            <person name="Cho C.H."/>
            <person name="Park S.I."/>
            <person name="Choi J.W."/>
            <person name="Song H.S."/>
            <person name="West J.A."/>
            <person name="Bhattacharya D."/>
            <person name="Yoon H.S."/>
        </authorList>
    </citation>
    <scope>NUCLEOTIDE SEQUENCE</scope>
</reference>
<reference evidence="11" key="2">
    <citation type="submission" date="2017-03" db="EMBL/GenBank/DDBJ databases">
        <title>The new red algal subphylum Proteorhodophytina comprises the largest and most divergent plastid genomes known.</title>
        <authorList>
            <person name="Munoz-Gomez S.A."/>
            <person name="Mejia-Franco F.G."/>
            <person name="Durnin K."/>
            <person name="Morgan C."/>
            <person name="Grisdale C.J."/>
            <person name="Archibald J.M."/>
            <person name="Slamovits C.H."/>
        </authorList>
    </citation>
    <scope>NUCLEOTIDE SEQUENCE</scope>
    <source>
        <strain evidence="11">UTEX LB2715</strain>
    </source>
</reference>
<keyword evidence="5 9" id="KW-0822">Tryptophan biosynthesis</keyword>
<dbReference type="GO" id="GO:0004834">
    <property type="term" value="F:tryptophan synthase activity"/>
    <property type="evidence" value="ECO:0007669"/>
    <property type="project" value="UniProtKB-UniRule"/>
</dbReference>
<dbReference type="CDD" id="cd04724">
    <property type="entry name" value="Tryptophan_synthase_alpha"/>
    <property type="match status" value="1"/>
</dbReference>
<organism evidence="11">
    <name type="scientific">Rhodochaete parvula</name>
    <dbReference type="NCBI Taxonomy" id="110510"/>
    <lineage>
        <taxon>Eukaryota</taxon>
        <taxon>Rhodophyta</taxon>
        <taxon>Compsopogonophyceae</taxon>
        <taxon>Rhodochaetales</taxon>
        <taxon>Rhodochaetaceae</taxon>
        <taxon>Rhodochaete</taxon>
    </lineage>
</organism>
<dbReference type="FunFam" id="3.20.20.70:FF:000037">
    <property type="entry name" value="Tryptophan synthase alpha chain"/>
    <property type="match status" value="1"/>
</dbReference>
<evidence type="ECO:0000256" key="4">
    <source>
        <dbReference type="ARBA" id="ARBA00022605"/>
    </source>
</evidence>
<keyword evidence="11" id="KW-0934">Plastid</keyword>
<keyword evidence="11" id="KW-0150">Chloroplast</keyword>
<comment type="catalytic activity">
    <reaction evidence="8 9">
        <text>(1S,2R)-1-C-(indol-3-yl)glycerol 3-phosphate + L-serine = D-glyceraldehyde 3-phosphate + L-tryptophan + H2O</text>
        <dbReference type="Rhea" id="RHEA:10532"/>
        <dbReference type="ChEBI" id="CHEBI:15377"/>
        <dbReference type="ChEBI" id="CHEBI:33384"/>
        <dbReference type="ChEBI" id="CHEBI:57912"/>
        <dbReference type="ChEBI" id="CHEBI:58866"/>
        <dbReference type="ChEBI" id="CHEBI:59776"/>
        <dbReference type="EC" id="4.2.1.20"/>
    </reaction>
</comment>
<evidence type="ECO:0000313" key="11">
    <source>
        <dbReference type="EMBL" id="ARO91226.1"/>
    </source>
</evidence>
<comment type="function">
    <text evidence="1 9">The alpha subunit is responsible for the aldol cleavage of indoleglycerol phosphate to indole and glyceraldehyde 3-phosphate.</text>
</comment>
<evidence type="ECO:0000256" key="9">
    <source>
        <dbReference type="HAMAP-Rule" id="MF_00131"/>
    </source>
</evidence>
<dbReference type="HAMAP" id="MF_00131">
    <property type="entry name" value="Trp_synth_alpha"/>
    <property type="match status" value="1"/>
</dbReference>
<evidence type="ECO:0000256" key="2">
    <source>
        <dbReference type="ARBA" id="ARBA00004733"/>
    </source>
</evidence>
<evidence type="ECO:0000256" key="3">
    <source>
        <dbReference type="ARBA" id="ARBA00011270"/>
    </source>
</evidence>
<dbReference type="InterPro" id="IPR011060">
    <property type="entry name" value="RibuloseP-bd_barrel"/>
</dbReference>
<dbReference type="GO" id="GO:0005829">
    <property type="term" value="C:cytosol"/>
    <property type="evidence" value="ECO:0007669"/>
    <property type="project" value="TreeGrafter"/>
</dbReference>
<evidence type="ECO:0000256" key="10">
    <source>
        <dbReference type="RuleBase" id="RU003662"/>
    </source>
</evidence>
<evidence type="ECO:0000256" key="8">
    <source>
        <dbReference type="ARBA" id="ARBA00049047"/>
    </source>
</evidence>
<accession>A0A1X9PUP6</accession>
<name>A0A1X9PUP6_9RHOD</name>
<dbReference type="UniPathway" id="UPA00035">
    <property type="reaction ID" value="UER00044"/>
</dbReference>
<protein>
    <recommendedName>
        <fullName evidence="9">Tryptophan synthase alpha chain</fullName>
        <ecNumber evidence="9">4.2.1.20</ecNumber>
    </recommendedName>
</protein>
<evidence type="ECO:0000256" key="1">
    <source>
        <dbReference type="ARBA" id="ARBA00003365"/>
    </source>
</evidence>
<dbReference type="EC" id="4.2.1.20" evidence="9"/>
<dbReference type="EMBL" id="KY709212">
    <property type="protein sequence ID" value="ARO91226.1"/>
    <property type="molecule type" value="Genomic_DNA"/>
</dbReference>
<sequence length="265" mass="28955">MSETISSIFRSLRIHNQCALVPFITVGDPDLETTEKIVNILDNEGANIIELGIPYSDSLADGPVIQEAAARALRHGTKFTEIIKLITKIAPRISSAIVLFTYYNLILSQECKLFVSRIALAGVKGLIVPDLPIEEADELLSLCNRYNVELILLISPTSSVARIKKITEKAQGCIYIVASTGVTGIRPNLALEVQGLINKVKEFTVKPLIVGFGISTPTHVSLVKSWGVDGVVLGSAFVKKISSCDKDNMLIYIRKFCQQIKQATQ</sequence>
<dbReference type="Gene3D" id="3.20.20.70">
    <property type="entry name" value="Aldolase class I"/>
    <property type="match status" value="1"/>
</dbReference>
<evidence type="ECO:0000256" key="7">
    <source>
        <dbReference type="ARBA" id="ARBA00023239"/>
    </source>
</evidence>
<feature type="active site" description="Proton acceptor" evidence="9">
    <location>
        <position position="61"/>
    </location>
</feature>
<proteinExistence type="inferred from homology"/>
<evidence type="ECO:0000256" key="5">
    <source>
        <dbReference type="ARBA" id="ARBA00022822"/>
    </source>
</evidence>
<feature type="active site" description="Proton acceptor" evidence="9">
    <location>
        <position position="50"/>
    </location>
</feature>
<dbReference type="InterPro" id="IPR013785">
    <property type="entry name" value="Aldolase_TIM"/>
</dbReference>
<gene>
    <name evidence="9 11" type="primary">trpA</name>
    <name evidence="12" type="ORF">Rhodc_154</name>
</gene>
<dbReference type="InterPro" id="IPR002028">
    <property type="entry name" value="Trp_synthase_suA"/>
</dbReference>
<reference evidence="12" key="3">
    <citation type="submission" date="2017-07" db="EMBL/GenBank/DDBJ databases">
        <authorList>
            <person name="Sun Z.S."/>
            <person name="Albrecht U."/>
            <person name="Echele G."/>
            <person name="Lee C.C."/>
        </authorList>
    </citation>
    <scope>NUCLEOTIDE SEQUENCE</scope>
</reference>
<evidence type="ECO:0000313" key="12">
    <source>
        <dbReference type="EMBL" id="ASK39689.1"/>
    </source>
</evidence>
<keyword evidence="7 9" id="KW-0456">Lyase</keyword>
<evidence type="ECO:0000256" key="6">
    <source>
        <dbReference type="ARBA" id="ARBA00023141"/>
    </source>
</evidence>
<dbReference type="SUPFAM" id="SSF51366">
    <property type="entry name" value="Ribulose-phoshate binding barrel"/>
    <property type="match status" value="1"/>
</dbReference>
<dbReference type="Pfam" id="PF00290">
    <property type="entry name" value="Trp_syntA"/>
    <property type="match status" value="1"/>
</dbReference>
<dbReference type="PANTHER" id="PTHR43406">
    <property type="entry name" value="TRYPTOPHAN SYNTHASE, ALPHA CHAIN"/>
    <property type="match status" value="1"/>
</dbReference>
<comment type="pathway">
    <text evidence="2 9">Amino-acid biosynthesis; L-tryptophan biosynthesis; L-tryptophan from chorismate: step 5/5.</text>
</comment>
<dbReference type="AlphaFoldDB" id="A0A1X9PUP6"/>
<keyword evidence="6 9" id="KW-0057">Aromatic amino acid biosynthesis</keyword>
<dbReference type="EMBL" id="KX284728">
    <property type="protein sequence ID" value="ASK39689.1"/>
    <property type="molecule type" value="Genomic_DNA"/>
</dbReference>
<dbReference type="NCBIfam" id="TIGR00262">
    <property type="entry name" value="trpA"/>
    <property type="match status" value="1"/>
</dbReference>
<comment type="similarity">
    <text evidence="9 10">Belongs to the TrpA family.</text>
</comment>
<comment type="subunit">
    <text evidence="3 9">Tetramer of two alpha and two beta chains.</text>
</comment>
<dbReference type="PANTHER" id="PTHR43406:SF1">
    <property type="entry name" value="TRYPTOPHAN SYNTHASE ALPHA CHAIN, CHLOROPLASTIC"/>
    <property type="match status" value="1"/>
</dbReference>
<keyword evidence="4 9" id="KW-0028">Amino-acid biosynthesis</keyword>